<evidence type="ECO:0000256" key="8">
    <source>
        <dbReference type="ARBA" id="ARBA00022840"/>
    </source>
</evidence>
<dbReference type="SUPFAM" id="SSF52540">
    <property type="entry name" value="P-loop containing nucleoside triphosphate hydrolases"/>
    <property type="match status" value="1"/>
</dbReference>
<evidence type="ECO:0000256" key="1">
    <source>
        <dbReference type="ARBA" id="ARBA00006847"/>
    </source>
</evidence>
<feature type="domain" description="HD Cas3-type" evidence="10">
    <location>
        <begin position="26"/>
        <end position="222"/>
    </location>
</feature>
<dbReference type="Gene3D" id="1.10.3210.30">
    <property type="match status" value="1"/>
</dbReference>
<dbReference type="Pfam" id="PF18019">
    <property type="entry name" value="Cas3_HD"/>
    <property type="match status" value="1"/>
</dbReference>
<keyword evidence="7" id="KW-0347">Helicase</keyword>
<evidence type="ECO:0000313" key="12">
    <source>
        <dbReference type="Proteomes" id="UP000315842"/>
    </source>
</evidence>
<keyword evidence="11" id="KW-0255">Endonuclease</keyword>
<comment type="similarity">
    <text evidence="2">In the central section; belongs to the CRISPR-associated helicase Cas3 family.</text>
</comment>
<dbReference type="SMART" id="SM00487">
    <property type="entry name" value="DEXDc"/>
    <property type="match status" value="1"/>
</dbReference>
<keyword evidence="4" id="KW-0479">Metal-binding</keyword>
<dbReference type="Proteomes" id="UP000315842">
    <property type="component" value="Unassembled WGS sequence"/>
</dbReference>
<keyword evidence="8" id="KW-0067">ATP-binding</keyword>
<keyword evidence="6" id="KW-0378">Hydrolase</keyword>
<dbReference type="PANTHER" id="PTHR47963">
    <property type="entry name" value="DEAD-BOX ATP-DEPENDENT RNA HELICASE 47, MITOCHONDRIAL"/>
    <property type="match status" value="1"/>
</dbReference>
<dbReference type="NCBIfam" id="TIGR01587">
    <property type="entry name" value="cas3_core"/>
    <property type="match status" value="1"/>
</dbReference>
<evidence type="ECO:0000313" key="11">
    <source>
        <dbReference type="EMBL" id="GEA81728.1"/>
    </source>
</evidence>
<dbReference type="InterPro" id="IPR038257">
    <property type="entry name" value="CRISPR-assoc_Cas3_HD_sf"/>
</dbReference>
<dbReference type="InterPro" id="IPR041372">
    <property type="entry name" value="Cas3_C"/>
</dbReference>
<dbReference type="Gene3D" id="3.40.50.300">
    <property type="entry name" value="P-loop containing nucleotide triphosphate hydrolases"/>
    <property type="match status" value="2"/>
</dbReference>
<dbReference type="GO" id="GO:0046872">
    <property type="term" value="F:metal ion binding"/>
    <property type="evidence" value="ECO:0007669"/>
    <property type="project" value="UniProtKB-KW"/>
</dbReference>
<gene>
    <name evidence="11" type="primary">cas3</name>
    <name evidence="11" type="ORF">CUD01_21720</name>
</gene>
<keyword evidence="12" id="KW-1185">Reference proteome</keyword>
<dbReference type="GO" id="GO:0051607">
    <property type="term" value="P:defense response to virus"/>
    <property type="evidence" value="ECO:0007669"/>
    <property type="project" value="UniProtKB-KW"/>
</dbReference>
<dbReference type="GO" id="GO:0003724">
    <property type="term" value="F:RNA helicase activity"/>
    <property type="evidence" value="ECO:0007669"/>
    <property type="project" value="TreeGrafter"/>
</dbReference>
<dbReference type="InterPro" id="IPR027417">
    <property type="entry name" value="P-loop_NTPase"/>
</dbReference>
<dbReference type="InterPro" id="IPR050547">
    <property type="entry name" value="DEAD_box_RNA_helicases"/>
</dbReference>
<dbReference type="InterPro" id="IPR014001">
    <property type="entry name" value="Helicase_ATP-bd"/>
</dbReference>
<dbReference type="Pfam" id="PF18395">
    <property type="entry name" value="Cas3_C"/>
    <property type="match status" value="1"/>
</dbReference>
<dbReference type="GO" id="GO:0003723">
    <property type="term" value="F:RNA binding"/>
    <property type="evidence" value="ECO:0007669"/>
    <property type="project" value="TreeGrafter"/>
</dbReference>
<dbReference type="NCBIfam" id="TIGR01596">
    <property type="entry name" value="cas3_HD"/>
    <property type="match status" value="1"/>
</dbReference>
<dbReference type="GO" id="GO:0016787">
    <property type="term" value="F:hydrolase activity"/>
    <property type="evidence" value="ECO:0007669"/>
    <property type="project" value="UniProtKB-KW"/>
</dbReference>
<sequence length="942" mass="101193">MTERLEHGVSGAVRAAWAKSWPFVGGVEQWLPLDQHLADSTDVAGLLWDDWLADSVRSLVASAVGDACTARRLVRFLAGVHDVGKASPAFAVQVPRLADRMVRSGLRFGASVTNDRTALRHEVASAAVIERRLAQCTSLSSSMREQLSVVAAGHHGAYPPRSAVAVSRLDLLGEGLWVDVQHLLVDRALRRSELRWSELDGRVLPVAVQAALTAIVIMADWIASDEFCFPLLPVDVLPELDEPRVSESGRAVEGWRRAGLPRRWTAPSSDVSIENLFARRFPNLGTPPRSVQRAVVRAASDMAVPGLLMVEAPMGSGKTEAALLAAELLAARSGASGIFVALPTQATSSAMFSRVHDYLQHVPSGTEPRHTLALVHGKAALNEEASGLPSIRARTVLDEEPREHRGRLRPLVPVAEAWARGRKRAALAQFVVGTIDQVLFSALLARHVVIRQLSLIGNVVVIDEVHAADTYMAVYLDRALAWLASCGTPVVMLSATLPAERRRALYDAYESGRAGSLGVGAVADSECLGGDIGYPALVATGVAGPVVAVEEAGLSSDVAVRRVDDDLGSLVAELRGALRHGGCAAVVRNTVARAQETAAALEAEFGSEAVLLVHSRFLDVDRRAHDRRLLAELGPRGERPALRIVVGTQVLEQSLDIDFDLMVTDLAPVDLMFQRIGRLHRHAGRPRPVGVALARCLVTGAEWKGPVPVPVTGSVRVYGALPLLAAAHVLDAQLDGEPLRLPVDIARLVQDAYRPDLPPPAGWEAAWEEARRANRKVAAAQRKKAATYLLDPPEGRSLFGAFRGGVGNIDEDSPEGQACVRDSGDSVEVVVVVCGRDGIDRLVPWLADVALPLRHVPLADGVARLVAQCTVRLPPAMVLDPAVARRVIEHLERDRFEGWDATPLLRRQLALVLDDDLAADVAGFTVTYDRRQGLTALAQAPP</sequence>
<keyword evidence="3" id="KW-0540">Nuclease</keyword>
<accession>A0A4Y3KFF3</accession>
<comment type="caution">
    <text evidence="11">The sequence shown here is derived from an EMBL/GenBank/DDBJ whole genome shotgun (WGS) entry which is preliminary data.</text>
</comment>
<dbReference type="EMBL" id="BJLP01000036">
    <property type="protein sequence ID" value="GEA81728.1"/>
    <property type="molecule type" value="Genomic_DNA"/>
</dbReference>
<dbReference type="PROSITE" id="PS51643">
    <property type="entry name" value="HD_CAS3"/>
    <property type="match status" value="1"/>
</dbReference>
<keyword evidence="5" id="KW-0547">Nucleotide-binding</keyword>
<evidence type="ECO:0000259" key="10">
    <source>
        <dbReference type="PROSITE" id="PS51643"/>
    </source>
</evidence>
<dbReference type="AlphaFoldDB" id="A0A4Y3KFF3"/>
<dbReference type="PANTHER" id="PTHR47963:SF9">
    <property type="entry name" value="CRISPR-ASSOCIATED ENDONUCLEASE_HELICASE CAS3"/>
    <property type="match status" value="1"/>
</dbReference>
<keyword evidence="9" id="KW-0051">Antiviral defense</keyword>
<proteinExistence type="inferred from homology"/>
<evidence type="ECO:0000256" key="7">
    <source>
        <dbReference type="ARBA" id="ARBA00022806"/>
    </source>
</evidence>
<dbReference type="CDD" id="cd09641">
    <property type="entry name" value="Cas3''_I"/>
    <property type="match status" value="1"/>
</dbReference>
<evidence type="ECO:0000256" key="4">
    <source>
        <dbReference type="ARBA" id="ARBA00022723"/>
    </source>
</evidence>
<dbReference type="InterPro" id="IPR054712">
    <property type="entry name" value="Cas3-like_dom"/>
</dbReference>
<dbReference type="InterPro" id="IPR006483">
    <property type="entry name" value="CRISPR-assoc_Cas3_HD"/>
</dbReference>
<evidence type="ECO:0000256" key="6">
    <source>
        <dbReference type="ARBA" id="ARBA00022801"/>
    </source>
</evidence>
<dbReference type="SMART" id="SM00490">
    <property type="entry name" value="HELICc"/>
    <property type="match status" value="1"/>
</dbReference>
<evidence type="ECO:0000256" key="3">
    <source>
        <dbReference type="ARBA" id="ARBA00022722"/>
    </source>
</evidence>
<comment type="similarity">
    <text evidence="1">In the N-terminal section; belongs to the CRISPR-associated nuclease Cas3-HD family.</text>
</comment>
<evidence type="ECO:0000256" key="5">
    <source>
        <dbReference type="ARBA" id="ARBA00022741"/>
    </source>
</evidence>
<dbReference type="InterPro" id="IPR001650">
    <property type="entry name" value="Helicase_C-like"/>
</dbReference>
<dbReference type="Pfam" id="PF22590">
    <property type="entry name" value="Cas3-like_C_2"/>
    <property type="match status" value="1"/>
</dbReference>
<reference evidence="11 12" key="1">
    <citation type="submission" date="2019-06" db="EMBL/GenBank/DDBJ databases">
        <title>Whole genome shotgun sequence of Cellulomonas uda NBRC 3747.</title>
        <authorList>
            <person name="Hosoyama A."/>
            <person name="Uohara A."/>
            <person name="Ohji S."/>
            <person name="Ichikawa N."/>
        </authorList>
    </citation>
    <scope>NUCLEOTIDE SEQUENCE [LARGE SCALE GENOMIC DNA]</scope>
    <source>
        <strain evidence="11 12">NBRC 3747</strain>
    </source>
</reference>
<dbReference type="GO" id="GO:0005524">
    <property type="term" value="F:ATP binding"/>
    <property type="evidence" value="ECO:0007669"/>
    <property type="project" value="UniProtKB-KW"/>
</dbReference>
<organism evidence="11 12">
    <name type="scientific">Cellulomonas uda</name>
    <dbReference type="NCBI Taxonomy" id="1714"/>
    <lineage>
        <taxon>Bacteria</taxon>
        <taxon>Bacillati</taxon>
        <taxon>Actinomycetota</taxon>
        <taxon>Actinomycetes</taxon>
        <taxon>Micrococcales</taxon>
        <taxon>Cellulomonadaceae</taxon>
        <taxon>Cellulomonas</taxon>
    </lineage>
</organism>
<dbReference type="GO" id="GO:0004519">
    <property type="term" value="F:endonuclease activity"/>
    <property type="evidence" value="ECO:0007669"/>
    <property type="project" value="UniProtKB-KW"/>
</dbReference>
<protein>
    <submittedName>
        <fullName evidence="11">CRISPR-associated helicase/endonuclease Cas3</fullName>
    </submittedName>
</protein>
<evidence type="ECO:0000256" key="2">
    <source>
        <dbReference type="ARBA" id="ARBA00009046"/>
    </source>
</evidence>
<name>A0A4Y3KFF3_CELUD</name>
<dbReference type="InterPro" id="IPR006474">
    <property type="entry name" value="Helicase_Cas3_CRISPR-ass_core"/>
</dbReference>
<evidence type="ECO:0000256" key="9">
    <source>
        <dbReference type="ARBA" id="ARBA00023118"/>
    </source>
</evidence>